<name>A0A4Y1RJL3_PRUDU</name>
<organism evidence="1">
    <name type="scientific">Prunus dulcis</name>
    <name type="common">Almond</name>
    <name type="synonym">Amygdalus dulcis</name>
    <dbReference type="NCBI Taxonomy" id="3755"/>
    <lineage>
        <taxon>Eukaryota</taxon>
        <taxon>Viridiplantae</taxon>
        <taxon>Streptophyta</taxon>
        <taxon>Embryophyta</taxon>
        <taxon>Tracheophyta</taxon>
        <taxon>Spermatophyta</taxon>
        <taxon>Magnoliopsida</taxon>
        <taxon>eudicotyledons</taxon>
        <taxon>Gunneridae</taxon>
        <taxon>Pentapetalae</taxon>
        <taxon>rosids</taxon>
        <taxon>fabids</taxon>
        <taxon>Rosales</taxon>
        <taxon>Rosaceae</taxon>
        <taxon>Amygdaloideae</taxon>
        <taxon>Amygdaleae</taxon>
        <taxon>Prunus</taxon>
    </lineage>
</organism>
<reference evidence="1" key="1">
    <citation type="journal article" date="2019" name="Science">
        <title>Mutation of a bHLH transcription factor allowed almond domestication.</title>
        <authorList>
            <person name="Sanchez-Perez R."/>
            <person name="Pavan S."/>
            <person name="Mazzeo R."/>
            <person name="Moldovan C."/>
            <person name="Aiese Cigliano R."/>
            <person name="Del Cueto J."/>
            <person name="Ricciardi F."/>
            <person name="Lotti C."/>
            <person name="Ricciardi L."/>
            <person name="Dicenta F."/>
            <person name="Lopez-Marques R.L."/>
            <person name="Lindberg Moller B."/>
        </authorList>
    </citation>
    <scope>NUCLEOTIDE SEQUENCE</scope>
</reference>
<accession>A0A4Y1RJL3</accession>
<protein>
    <submittedName>
        <fullName evidence="1">Uncharacterized protein</fullName>
    </submittedName>
</protein>
<sequence length="59" mass="6727">MAVVFLSQVPNKQEGVLSSPSWSCASTNYKEASRKTTNKEDKIRENPRFDSIYLEKVSM</sequence>
<dbReference type="AlphaFoldDB" id="A0A4Y1RJL3"/>
<dbReference type="EMBL" id="AP019302">
    <property type="protein sequence ID" value="BBH04531.1"/>
    <property type="molecule type" value="Genomic_DNA"/>
</dbReference>
<proteinExistence type="predicted"/>
<gene>
    <name evidence="1" type="ORF">Prudu_015698</name>
</gene>
<evidence type="ECO:0000313" key="1">
    <source>
        <dbReference type="EMBL" id="BBH04531.1"/>
    </source>
</evidence>